<reference evidence="1" key="1">
    <citation type="submission" date="2021-02" db="EMBL/GenBank/DDBJ databases">
        <authorList>
            <person name="Dougan E. K."/>
            <person name="Rhodes N."/>
            <person name="Thang M."/>
            <person name="Chan C."/>
        </authorList>
    </citation>
    <scope>NUCLEOTIDE SEQUENCE</scope>
</reference>
<dbReference type="AlphaFoldDB" id="A0A812LGC7"/>
<organism evidence="1 2">
    <name type="scientific">Symbiodinium natans</name>
    <dbReference type="NCBI Taxonomy" id="878477"/>
    <lineage>
        <taxon>Eukaryota</taxon>
        <taxon>Sar</taxon>
        <taxon>Alveolata</taxon>
        <taxon>Dinophyceae</taxon>
        <taxon>Suessiales</taxon>
        <taxon>Symbiodiniaceae</taxon>
        <taxon>Symbiodinium</taxon>
    </lineage>
</organism>
<dbReference type="EMBL" id="CAJNDS010000940">
    <property type="protein sequence ID" value="CAE7241459.1"/>
    <property type="molecule type" value="Genomic_DNA"/>
</dbReference>
<accession>A0A812LGC7</accession>
<dbReference type="InterPro" id="IPR015421">
    <property type="entry name" value="PyrdxlP-dep_Trfase_major"/>
</dbReference>
<dbReference type="InterPro" id="IPR015424">
    <property type="entry name" value="PyrdxlP-dep_Trfase"/>
</dbReference>
<evidence type="ECO:0000313" key="2">
    <source>
        <dbReference type="Proteomes" id="UP000604046"/>
    </source>
</evidence>
<dbReference type="Proteomes" id="UP000604046">
    <property type="component" value="Unassembled WGS sequence"/>
</dbReference>
<dbReference type="SUPFAM" id="SSF53383">
    <property type="entry name" value="PLP-dependent transferases"/>
    <property type="match status" value="1"/>
</dbReference>
<name>A0A812LGC7_9DINO</name>
<keyword evidence="2" id="KW-1185">Reference proteome</keyword>
<protein>
    <submittedName>
        <fullName evidence="1">Uncharacterized protein</fullName>
    </submittedName>
</protein>
<sequence length="536" mass="57971">MATIAEIRPFVSKTFEPEEEIGEVTICHKLLPPAVSQLNEVNVMLTMGGDDRSLLDETGHNKYHCRPVYDANDICRGSCTCNSPSRLGLEAATAAFEAMKKDPCGHTASGLFSDVRSQIAELLHLPKSTGVFLTPSGTDAEYLPLCFMKALHGEGKTVNNIVACLEEVGSGTFEAAGGFSFSSTQPIPQSGGSSSKSATSATSLPLPGLALNVRTVGIPARNKDGSVVDLEAELDRLKMNAAMNANDETLILHTVYGSKTGIIQDCPKKVLDHIKQCQGLHVLDACQGRIEVEAILKYLEQGTVVLFTCSKFYRSPPFAGAVLVPPALMVQLAQSNFVPPSSLKGFFTQSQVPESLPRWRAALASTSENHGLALRWVAGLAEMKATLKVDEFERQEATACWRKAIIEAVSKHPRLRHFSEAEGCHGFQVSQSIVSVTLHKSDKNGTITNNAMTKSELSKVFQAMTEDMSTICDHPAAAKRCFIGQPVTINASQGVLRIALGSDSLRRFIEDPASVLKDDCLLIEKMSMMAEEFHSL</sequence>
<gene>
    <name evidence="1" type="ORF">SNAT2548_LOCUS10916</name>
</gene>
<comment type="caution">
    <text evidence="1">The sequence shown here is derived from an EMBL/GenBank/DDBJ whole genome shotgun (WGS) entry which is preliminary data.</text>
</comment>
<dbReference type="OrthoDB" id="5034579at2759"/>
<proteinExistence type="predicted"/>
<dbReference type="Gene3D" id="3.40.640.10">
    <property type="entry name" value="Type I PLP-dependent aspartate aminotransferase-like (Major domain)"/>
    <property type="match status" value="1"/>
</dbReference>
<evidence type="ECO:0000313" key="1">
    <source>
        <dbReference type="EMBL" id="CAE7241459.1"/>
    </source>
</evidence>